<dbReference type="Proteomes" id="UP000467305">
    <property type="component" value="Unassembled WGS sequence"/>
</dbReference>
<dbReference type="SUPFAM" id="SSF81901">
    <property type="entry name" value="HCP-like"/>
    <property type="match status" value="1"/>
</dbReference>
<dbReference type="Gene3D" id="1.25.40.10">
    <property type="entry name" value="Tetratricopeptide repeat domain"/>
    <property type="match status" value="1"/>
</dbReference>
<dbReference type="RefSeq" id="WP_150898117.1">
    <property type="nucleotide sequence ID" value="NZ_WAAU01000003.1"/>
</dbReference>
<evidence type="ECO:0000256" key="1">
    <source>
        <dbReference type="SAM" id="SignalP"/>
    </source>
</evidence>
<keyword evidence="3" id="KW-1185">Reference proteome</keyword>
<reference evidence="2 3" key="1">
    <citation type="submission" date="2019-09" db="EMBL/GenBank/DDBJ databases">
        <authorList>
            <person name="Cao W.R."/>
        </authorList>
    </citation>
    <scope>NUCLEOTIDE SEQUENCE [LARGE SCALE GENOMIC DNA]</scope>
    <source>
        <strain evidence="3">a4</strain>
    </source>
</reference>
<evidence type="ECO:0000313" key="2">
    <source>
        <dbReference type="EMBL" id="KAB1160488.1"/>
    </source>
</evidence>
<comment type="caution">
    <text evidence="2">The sequence shown here is derived from an EMBL/GenBank/DDBJ whole genome shotgun (WGS) entry which is preliminary data.</text>
</comment>
<dbReference type="InterPro" id="IPR011990">
    <property type="entry name" value="TPR-like_helical_dom_sf"/>
</dbReference>
<dbReference type="AlphaFoldDB" id="A0A7J5AS86"/>
<dbReference type="EMBL" id="WAAU01000003">
    <property type="protein sequence ID" value="KAB1160488.1"/>
    <property type="molecule type" value="Genomic_DNA"/>
</dbReference>
<evidence type="ECO:0000313" key="3">
    <source>
        <dbReference type="Proteomes" id="UP000467305"/>
    </source>
</evidence>
<dbReference type="SMART" id="SM00671">
    <property type="entry name" value="SEL1"/>
    <property type="match status" value="2"/>
</dbReference>
<sequence length="364" mass="42819">MKKLTLIIFCFISAISFSQNAKYKKGLKYFDSMKFIKSFKIMQPYADSGDKTAQFIVGYCYYNKELEIKNDSLAEQYLIKSANQKFGRAMGLLSVIYFQKSITTPKYKVNALVWAEIAAAYDPIQKGTTTRHLIKAYMSSEELQLAKQLLEKKKQTFNKINLEEFKASIPSKRNKKSKRSKIPKNKLGLMEDPYRDWVSRWKYEQFECYTLYYTKSIEASIINATISAIQSTKEFELSSLYRGKQTKNLKLSAKEKSYIIKELSTLLNHEWQEHLFPYSSRLDSPQEIQNAFNRTEKLGTEKEKNMCAIVYTFSKPIILRNGTLALFLDQKRYRTNYTQLNFSFYSLENNRWKELAVVYKYYEN</sequence>
<keyword evidence="1" id="KW-0732">Signal</keyword>
<proteinExistence type="predicted"/>
<dbReference type="InterPro" id="IPR006597">
    <property type="entry name" value="Sel1-like"/>
</dbReference>
<feature type="signal peptide" evidence="1">
    <location>
        <begin position="1"/>
        <end position="21"/>
    </location>
</feature>
<feature type="chain" id="PRO_5029791850" evidence="1">
    <location>
        <begin position="22"/>
        <end position="364"/>
    </location>
</feature>
<name>A0A7J5AS86_9FLAO</name>
<gene>
    <name evidence="2" type="ORF">F7018_01020</name>
</gene>
<dbReference type="OrthoDB" id="676275at2"/>
<accession>A0A7J5AS86</accession>
<protein>
    <submittedName>
        <fullName evidence="2">Sel1 repeat family protein</fullName>
    </submittedName>
</protein>
<organism evidence="2 3">
    <name type="scientific">Tenacibaculum aiptasiae</name>
    <dbReference type="NCBI Taxonomy" id="426481"/>
    <lineage>
        <taxon>Bacteria</taxon>
        <taxon>Pseudomonadati</taxon>
        <taxon>Bacteroidota</taxon>
        <taxon>Flavobacteriia</taxon>
        <taxon>Flavobacteriales</taxon>
        <taxon>Flavobacteriaceae</taxon>
        <taxon>Tenacibaculum</taxon>
    </lineage>
</organism>